<comment type="caution">
    <text evidence="1">The sequence shown here is derived from an EMBL/GenBank/DDBJ whole genome shotgun (WGS) entry which is preliminary data.</text>
</comment>
<gene>
    <name evidence="1" type="ORF">RHMOL_Rhmol13G0175600</name>
</gene>
<name>A0ACC0L7P9_RHOML</name>
<accession>A0ACC0L7P9</accession>
<protein>
    <submittedName>
        <fullName evidence="1">Uncharacterized protein</fullName>
    </submittedName>
</protein>
<proteinExistence type="predicted"/>
<evidence type="ECO:0000313" key="2">
    <source>
        <dbReference type="Proteomes" id="UP001062846"/>
    </source>
</evidence>
<keyword evidence="2" id="KW-1185">Reference proteome</keyword>
<evidence type="ECO:0000313" key="1">
    <source>
        <dbReference type="EMBL" id="KAI8524778.1"/>
    </source>
</evidence>
<reference evidence="1" key="1">
    <citation type="submission" date="2022-02" db="EMBL/GenBank/DDBJ databases">
        <title>Plant Genome Project.</title>
        <authorList>
            <person name="Zhang R.-G."/>
        </authorList>
    </citation>
    <scope>NUCLEOTIDE SEQUENCE</scope>
    <source>
        <strain evidence="1">AT1</strain>
    </source>
</reference>
<dbReference type="EMBL" id="CM046400">
    <property type="protein sequence ID" value="KAI8524778.1"/>
    <property type="molecule type" value="Genomic_DNA"/>
</dbReference>
<dbReference type="Proteomes" id="UP001062846">
    <property type="component" value="Chromosome 13"/>
</dbReference>
<organism evidence="1 2">
    <name type="scientific">Rhododendron molle</name>
    <name type="common">Chinese azalea</name>
    <name type="synonym">Azalea mollis</name>
    <dbReference type="NCBI Taxonomy" id="49168"/>
    <lineage>
        <taxon>Eukaryota</taxon>
        <taxon>Viridiplantae</taxon>
        <taxon>Streptophyta</taxon>
        <taxon>Embryophyta</taxon>
        <taxon>Tracheophyta</taxon>
        <taxon>Spermatophyta</taxon>
        <taxon>Magnoliopsida</taxon>
        <taxon>eudicotyledons</taxon>
        <taxon>Gunneridae</taxon>
        <taxon>Pentapetalae</taxon>
        <taxon>asterids</taxon>
        <taxon>Ericales</taxon>
        <taxon>Ericaceae</taxon>
        <taxon>Ericoideae</taxon>
        <taxon>Rhodoreae</taxon>
        <taxon>Rhododendron</taxon>
    </lineage>
</organism>
<sequence>MFSWRKAREKEKEKQASFRIQDTIIYIENELGELSSDEMGHHCCSKQKVKRGLWSPEEDERLVKHITTHGHGCWSSVPKLAGLQRCGKSCRLRWINYLRPDLKRGSFTEQEERVIIDVHRILGNRWAQIAKHLPGRTDNEVKNFWNSCIKKKLIAQGLDPNTHNLLSSHKINGHSNSTSATKISHQNTSSVFSISTSHSNNDAYVDMKTPFVTLPNCLSPSHRTNSINHIPTSLYENSTITTTTAAGTNTALEYPNPNFASSFRNQNAHSLMEFGSRCSMEMATLPSYSLNPSGFGILDENCIWSCNNSTTGLEGFEPTRRDMIMQVQQDQQQEPQQEKAKFEGQQNTNMENLLIGNMSANFDFDFVESALMPCGLYGNVSPMDDQLAWD</sequence>